<dbReference type="InterPro" id="IPR036627">
    <property type="entry name" value="CobW-likC_sf"/>
</dbReference>
<accession>A0A0G4FU06</accession>
<dbReference type="InterPro" id="IPR003495">
    <property type="entry name" value="CobW/HypB/UreG_nucleotide-bd"/>
</dbReference>
<dbReference type="Gene3D" id="3.30.1220.10">
    <property type="entry name" value="CobW-like, C-terminal domain"/>
    <property type="match status" value="1"/>
</dbReference>
<evidence type="ECO:0000259" key="7">
    <source>
        <dbReference type="Pfam" id="PF02492"/>
    </source>
</evidence>
<feature type="region of interest" description="Disordered" evidence="6">
    <location>
        <begin position="459"/>
        <end position="501"/>
    </location>
</feature>
<feature type="domain" description="CobW/HypB/UreG nucleotide-binding" evidence="7">
    <location>
        <begin position="22"/>
        <end position="192"/>
    </location>
</feature>
<organism evidence="9">
    <name type="scientific">Chromera velia CCMP2878</name>
    <dbReference type="NCBI Taxonomy" id="1169474"/>
    <lineage>
        <taxon>Eukaryota</taxon>
        <taxon>Sar</taxon>
        <taxon>Alveolata</taxon>
        <taxon>Colpodellida</taxon>
        <taxon>Chromeraceae</taxon>
        <taxon>Chromera</taxon>
    </lineage>
</organism>
<name>A0A0G4FU06_9ALVE</name>
<keyword evidence="1" id="KW-0547">Nucleotide-binding</keyword>
<sequence length="501" mass="56457">MSSCGDASCTETHNEYAGRRVPVTVLTGFLGSGKTTLLNHILKSQEHKMKFAIIENEFGEVGVDEKLLVGEGGKMKLDDEIVEVMNGCICCTVRNDLVEALKRLYEKVEQFDGVLIETTGMADPAPVAQTFFVDKQIEKMYRLDGIVTVVDAMHIEYHLDKEVKEGAENESVEQLAFADRIILNKCDLIRGACSGETAVSDRETIAKCLEEGATADQFYQKKNLPVSGEVEDPDLKLQKLETRIRQINPTATILRTEFSKVEPSKLLNAQAFSLDRVMEMDPEFLNVDGEHEHDDSVSSVAWSFPGMELNITKLRWWVGELMRDLGTELYRFKGVLAVKGKKEKFIFQGVHMLFEGKFAEDQEWGEDEQRECRFVFIGKHVKQQHAGRLKSEFLELQAEDPLRFKQGEIVLARHSSGWRRCQVVRTWAEGHPYQLEVQSFGIPRQLVWGPLDDDFCIRPYEEGGEDPLPKSTTGFSSPIRAGRDGDPPASKRSRTDAGAQA</sequence>
<comment type="similarity">
    <text evidence="4">Belongs to the SIMIBI class G3E GTPase family. ZNG1 subfamily.</text>
</comment>
<dbReference type="Pfam" id="PF02492">
    <property type="entry name" value="cobW"/>
    <property type="match status" value="1"/>
</dbReference>
<dbReference type="EMBL" id="CDMZ01000617">
    <property type="protein sequence ID" value="CEM18024.1"/>
    <property type="molecule type" value="Genomic_DNA"/>
</dbReference>
<dbReference type="AlphaFoldDB" id="A0A0G4FU06"/>
<proteinExistence type="inferred from homology"/>
<evidence type="ECO:0000256" key="4">
    <source>
        <dbReference type="ARBA" id="ARBA00034320"/>
    </source>
</evidence>
<dbReference type="Pfam" id="PF07683">
    <property type="entry name" value="CobW_C"/>
    <property type="match status" value="1"/>
</dbReference>
<dbReference type="GO" id="GO:0005737">
    <property type="term" value="C:cytoplasm"/>
    <property type="evidence" value="ECO:0007669"/>
    <property type="project" value="TreeGrafter"/>
</dbReference>
<dbReference type="CDD" id="cd03112">
    <property type="entry name" value="CobW-like"/>
    <property type="match status" value="1"/>
</dbReference>
<dbReference type="SUPFAM" id="SSF90002">
    <property type="entry name" value="Hypothetical protein YjiA, C-terminal domain"/>
    <property type="match status" value="1"/>
</dbReference>
<keyword evidence="2" id="KW-0378">Hydrolase</keyword>
<dbReference type="GO" id="GO:0000166">
    <property type="term" value="F:nucleotide binding"/>
    <property type="evidence" value="ECO:0007669"/>
    <property type="project" value="UniProtKB-KW"/>
</dbReference>
<reference evidence="9" key="1">
    <citation type="submission" date="2014-11" db="EMBL/GenBank/DDBJ databases">
        <authorList>
            <person name="Otto D Thomas"/>
            <person name="Naeem Raeece"/>
        </authorList>
    </citation>
    <scope>NUCLEOTIDE SEQUENCE</scope>
</reference>
<dbReference type="InterPro" id="IPR051316">
    <property type="entry name" value="Zinc-reg_GTPase_activator"/>
</dbReference>
<evidence type="ECO:0000256" key="6">
    <source>
        <dbReference type="SAM" id="MobiDB-lite"/>
    </source>
</evidence>
<evidence type="ECO:0000256" key="2">
    <source>
        <dbReference type="ARBA" id="ARBA00022801"/>
    </source>
</evidence>
<comment type="catalytic activity">
    <reaction evidence="5">
        <text>GTP + H2O = GDP + phosphate + H(+)</text>
        <dbReference type="Rhea" id="RHEA:19669"/>
        <dbReference type="ChEBI" id="CHEBI:15377"/>
        <dbReference type="ChEBI" id="CHEBI:15378"/>
        <dbReference type="ChEBI" id="CHEBI:37565"/>
        <dbReference type="ChEBI" id="CHEBI:43474"/>
        <dbReference type="ChEBI" id="CHEBI:58189"/>
    </reaction>
    <physiologicalReaction direction="left-to-right" evidence="5">
        <dbReference type="Rhea" id="RHEA:19670"/>
    </physiologicalReaction>
</comment>
<dbReference type="SUPFAM" id="SSF52540">
    <property type="entry name" value="P-loop containing nucleoside triphosphate hydrolases"/>
    <property type="match status" value="1"/>
</dbReference>
<evidence type="ECO:0000259" key="8">
    <source>
        <dbReference type="Pfam" id="PF07683"/>
    </source>
</evidence>
<dbReference type="PANTHER" id="PTHR13748">
    <property type="entry name" value="COBW-RELATED"/>
    <property type="match status" value="1"/>
</dbReference>
<evidence type="ECO:0000256" key="1">
    <source>
        <dbReference type="ARBA" id="ARBA00022741"/>
    </source>
</evidence>
<dbReference type="VEuPathDB" id="CryptoDB:Cvel_3727"/>
<dbReference type="InterPro" id="IPR027417">
    <property type="entry name" value="P-loop_NTPase"/>
</dbReference>
<dbReference type="PANTHER" id="PTHR13748:SF62">
    <property type="entry name" value="COBW DOMAIN-CONTAINING PROTEIN"/>
    <property type="match status" value="1"/>
</dbReference>
<dbReference type="Gene3D" id="3.40.50.300">
    <property type="entry name" value="P-loop containing nucleotide triphosphate hydrolases"/>
    <property type="match status" value="1"/>
</dbReference>
<dbReference type="PhylomeDB" id="A0A0G4FU06"/>
<dbReference type="GO" id="GO:0016787">
    <property type="term" value="F:hydrolase activity"/>
    <property type="evidence" value="ECO:0007669"/>
    <property type="project" value="UniProtKB-KW"/>
</dbReference>
<evidence type="ECO:0000313" key="9">
    <source>
        <dbReference type="EMBL" id="CEM18024.1"/>
    </source>
</evidence>
<evidence type="ECO:0008006" key="10">
    <source>
        <dbReference type="Google" id="ProtNLM"/>
    </source>
</evidence>
<feature type="domain" description="CobW C-terminal" evidence="8">
    <location>
        <begin position="299"/>
        <end position="385"/>
    </location>
</feature>
<protein>
    <recommendedName>
        <fullName evidence="10">CobW C-terminal domain-containing protein</fullName>
    </recommendedName>
</protein>
<dbReference type="InterPro" id="IPR011629">
    <property type="entry name" value="CobW-like_C"/>
</dbReference>
<gene>
    <name evidence="9" type="ORF">Cvel_3727</name>
</gene>
<keyword evidence="3" id="KW-0143">Chaperone</keyword>
<evidence type="ECO:0000256" key="5">
    <source>
        <dbReference type="ARBA" id="ARBA00049117"/>
    </source>
</evidence>
<evidence type="ECO:0000256" key="3">
    <source>
        <dbReference type="ARBA" id="ARBA00023186"/>
    </source>
</evidence>